<organism evidence="2 3">
    <name type="scientific">Allacma fusca</name>
    <dbReference type="NCBI Taxonomy" id="39272"/>
    <lineage>
        <taxon>Eukaryota</taxon>
        <taxon>Metazoa</taxon>
        <taxon>Ecdysozoa</taxon>
        <taxon>Arthropoda</taxon>
        <taxon>Hexapoda</taxon>
        <taxon>Collembola</taxon>
        <taxon>Symphypleona</taxon>
        <taxon>Sminthuridae</taxon>
        <taxon>Allacma</taxon>
    </lineage>
</organism>
<feature type="compositionally biased region" description="Basic and acidic residues" evidence="1">
    <location>
        <begin position="77"/>
        <end position="97"/>
    </location>
</feature>
<sequence length="281" mass="31760">RRHEGHADRSWQTKVAAAKFIDTYFTDCERYNADLEIKQLQFKPRKTGEVKPGLKVIACPAAGIFPTVKNTFPESGTKPELKRKGEHGEELKMSRKQPRESLLGKQFDLFLAVQHLKILELKAFEGTEQTACAVFIKNETSFPLSDPTNDRIWNHSRQYLAMPGIIHSNSTGSVGFTSKRITAGIVAFRLRDIALIIRYNVGGDHLDCCAVGLTTAKFNLDHDLYTHLSSSKAWLNMSDRKKVCLKGTSRDQTFEFGKIVTRATMTVLDSKALIIIWIYEH</sequence>
<evidence type="ECO:0000313" key="2">
    <source>
        <dbReference type="EMBL" id="CAG7673593.1"/>
    </source>
</evidence>
<reference evidence="2" key="1">
    <citation type="submission" date="2021-06" db="EMBL/GenBank/DDBJ databases">
        <authorList>
            <person name="Hodson N. C."/>
            <person name="Mongue J. A."/>
            <person name="Jaron S. K."/>
        </authorList>
    </citation>
    <scope>NUCLEOTIDE SEQUENCE</scope>
</reference>
<protein>
    <submittedName>
        <fullName evidence="2">Uncharacterized protein</fullName>
    </submittedName>
</protein>
<feature type="non-terminal residue" evidence="2">
    <location>
        <position position="1"/>
    </location>
</feature>
<comment type="caution">
    <text evidence="2">The sequence shown here is derived from an EMBL/GenBank/DDBJ whole genome shotgun (WGS) entry which is preliminary data.</text>
</comment>
<evidence type="ECO:0000256" key="1">
    <source>
        <dbReference type="SAM" id="MobiDB-lite"/>
    </source>
</evidence>
<dbReference type="Proteomes" id="UP000708208">
    <property type="component" value="Unassembled WGS sequence"/>
</dbReference>
<dbReference type="AlphaFoldDB" id="A0A8J2NMZ2"/>
<dbReference type="EMBL" id="CAJVCH010012976">
    <property type="protein sequence ID" value="CAG7673593.1"/>
    <property type="molecule type" value="Genomic_DNA"/>
</dbReference>
<name>A0A8J2NMZ2_9HEXA</name>
<accession>A0A8J2NMZ2</accession>
<keyword evidence="3" id="KW-1185">Reference proteome</keyword>
<proteinExistence type="predicted"/>
<evidence type="ECO:0000313" key="3">
    <source>
        <dbReference type="Proteomes" id="UP000708208"/>
    </source>
</evidence>
<gene>
    <name evidence="2" type="ORF">AFUS01_LOCUS2280</name>
</gene>
<feature type="region of interest" description="Disordered" evidence="1">
    <location>
        <begin position="73"/>
        <end position="97"/>
    </location>
</feature>